<keyword evidence="1" id="KW-0812">Transmembrane</keyword>
<dbReference type="AlphaFoldDB" id="A0A1J4T7L7"/>
<dbReference type="Gene3D" id="2.60.40.1170">
    <property type="entry name" value="Mu homology domain, subdomain B"/>
    <property type="match status" value="1"/>
</dbReference>
<dbReference type="Proteomes" id="UP000182860">
    <property type="component" value="Unassembled WGS sequence"/>
</dbReference>
<gene>
    <name evidence="2" type="ORF">AUJ35_03125</name>
</gene>
<evidence type="ECO:0000256" key="1">
    <source>
        <dbReference type="SAM" id="Phobius"/>
    </source>
</evidence>
<protein>
    <recommendedName>
        <fullName evidence="4">DUF11 domain-containing protein</fullName>
    </recommendedName>
</protein>
<evidence type="ECO:0008006" key="4">
    <source>
        <dbReference type="Google" id="ProtNLM"/>
    </source>
</evidence>
<reference evidence="2 3" key="1">
    <citation type="journal article" date="2016" name="Environ. Microbiol.">
        <title>Genomic resolution of a cold subsurface aquifer community provides metabolic insights for novel microbes adapted to high CO concentrations.</title>
        <authorList>
            <person name="Probst A.J."/>
            <person name="Castelle C.J."/>
            <person name="Singh A."/>
            <person name="Brown C.T."/>
            <person name="Anantharaman K."/>
            <person name="Sharon I."/>
            <person name="Hug L.A."/>
            <person name="Burstein D."/>
            <person name="Emerson J.B."/>
            <person name="Thomas B.C."/>
            <person name="Banfield J.F."/>
        </authorList>
    </citation>
    <scope>NUCLEOTIDE SEQUENCE [LARGE SCALE GENOMIC DNA]</scope>
    <source>
        <strain evidence="2">CG1_02_41_21</strain>
    </source>
</reference>
<feature type="transmembrane region" description="Helical" evidence="1">
    <location>
        <begin position="83"/>
        <end position="108"/>
    </location>
</feature>
<organism evidence="2 3">
    <name type="scientific">Candidatus Falkowbacteria bacterium CG1_02_41_21</name>
    <dbReference type="NCBI Taxonomy" id="1805147"/>
    <lineage>
        <taxon>Bacteria</taxon>
        <taxon>Candidatus Falkowiibacteriota</taxon>
    </lineage>
</organism>
<evidence type="ECO:0000313" key="3">
    <source>
        <dbReference type="Proteomes" id="UP000182860"/>
    </source>
</evidence>
<evidence type="ECO:0000313" key="2">
    <source>
        <dbReference type="EMBL" id="OIO06907.1"/>
    </source>
</evidence>
<accession>A0A1J4T7L7</accession>
<dbReference type="EMBL" id="MNUV01000057">
    <property type="protein sequence ID" value="OIO06907.1"/>
    <property type="molecule type" value="Genomic_DNA"/>
</dbReference>
<keyword evidence="1" id="KW-0472">Membrane</keyword>
<comment type="caution">
    <text evidence="2">The sequence shown here is derived from an EMBL/GenBank/DDBJ whole genome shotgun (WGS) entry which is preliminary data.</text>
</comment>
<sequence length="668" mass="74352">MSEPKVIPVIPKGNPERKSSLSEFIERPLATDNEVAKFEAKINESLNHNGSSQNNDELLEIYEDSSGNIIDVKKIIIKRGHGFFGLLFKIIFLLIFFGALVYGAYLAYDKFRSSRTNILDLAATAPAETKSGDEFFYDLDYKNLTSGALKNIKIEVTYPDNFIFIDSLPGPLQNKNTWEISNLDPKSSGTIKIKGKIINSVGKDNLFLAKVNYFMENFSTEFKKEIASVVKVKALGFNVDFNYASTALVGEDNEIDLSFGNYETVPGTVNLVMNFPVNMTLMGVTALGNGITATSSGNLLSLEKISDDTWRLSNFKIEAGTQNVRIKYKVKVKTDDQQKINLRLEEKAPNDQYYTFAEKEVAVDVIKSSLNLSLSLNGNKSDTNVNFGDTLNYSLSYSNKGDAPMKDIVIMAALNSDFLDWTTLKDKHNGQPKKGIITWTKNEIPELAELEANKEGTIDFSINVSNFSTSDLGQNFAIKSYAQFSIGNSEELKEGSDNKSNEINSKINSDLRFKEQVRYFDENNFPVGDGPLPPQVGQKTSLKVYWQIINNLHELNNVQVEYQLPPAISFDDRVQTSVGSINYDSAANKIIWSIGRWPLTVYNATAEFNIAVNPVDDNRNKIMVISGGAIISALDIDTQETIVKTSQVQTTKLDDDDIASLNNDGRVQ</sequence>
<proteinExistence type="predicted"/>
<keyword evidence="1" id="KW-1133">Transmembrane helix</keyword>
<name>A0A1J4T7L7_9BACT</name>